<reference evidence="1 2" key="1">
    <citation type="submission" date="2018-07" db="EMBL/GenBank/DDBJ databases">
        <authorList>
            <person name="Zhang Y."/>
            <person name="Wang L."/>
            <person name="Ma S."/>
        </authorList>
    </citation>
    <scope>NUCLEOTIDE SEQUENCE [LARGE SCALE GENOMIC DNA]</scope>
    <source>
        <strain evidence="1 2">4-2</strain>
    </source>
</reference>
<dbReference type="Proteomes" id="UP000273516">
    <property type="component" value="Unassembled WGS sequence"/>
</dbReference>
<gene>
    <name evidence="1" type="ORF">C9E81_04260</name>
</gene>
<name>A0A3M0MLL0_9RHOB</name>
<dbReference type="AlphaFoldDB" id="A0A3M0MLL0"/>
<dbReference type="EMBL" id="QOKZ01000001">
    <property type="protein sequence ID" value="RMC37943.1"/>
    <property type="molecule type" value="Genomic_DNA"/>
</dbReference>
<protein>
    <submittedName>
        <fullName evidence="1">Uncharacterized protein</fullName>
    </submittedName>
</protein>
<sequence length="61" mass="6979">MQALRKMDQSLSLAMRFVKAGQSVLFKAISPQRKIVRGQNGNVPHLYKSPDFVFRAILRHP</sequence>
<evidence type="ECO:0000313" key="1">
    <source>
        <dbReference type="EMBL" id="RMC37943.1"/>
    </source>
</evidence>
<accession>A0A3M0MLL0</accession>
<keyword evidence="2" id="KW-1185">Reference proteome</keyword>
<evidence type="ECO:0000313" key="2">
    <source>
        <dbReference type="Proteomes" id="UP000273516"/>
    </source>
</evidence>
<comment type="caution">
    <text evidence="1">The sequence shown here is derived from an EMBL/GenBank/DDBJ whole genome shotgun (WGS) entry which is preliminary data.</text>
</comment>
<organism evidence="1 2">
    <name type="scientific">Paracoccus alkanivorans</name>
    <dbReference type="NCBI Taxonomy" id="2116655"/>
    <lineage>
        <taxon>Bacteria</taxon>
        <taxon>Pseudomonadati</taxon>
        <taxon>Pseudomonadota</taxon>
        <taxon>Alphaproteobacteria</taxon>
        <taxon>Rhodobacterales</taxon>
        <taxon>Paracoccaceae</taxon>
        <taxon>Paracoccus</taxon>
    </lineage>
</organism>
<proteinExistence type="predicted"/>